<organism evidence="1 2">
    <name type="scientific">Ixodes persulcatus</name>
    <name type="common">Taiga tick</name>
    <dbReference type="NCBI Taxonomy" id="34615"/>
    <lineage>
        <taxon>Eukaryota</taxon>
        <taxon>Metazoa</taxon>
        <taxon>Ecdysozoa</taxon>
        <taxon>Arthropoda</taxon>
        <taxon>Chelicerata</taxon>
        <taxon>Arachnida</taxon>
        <taxon>Acari</taxon>
        <taxon>Parasitiformes</taxon>
        <taxon>Ixodida</taxon>
        <taxon>Ixodoidea</taxon>
        <taxon>Ixodidae</taxon>
        <taxon>Ixodinae</taxon>
        <taxon>Ixodes</taxon>
    </lineage>
</organism>
<proteinExistence type="predicted"/>
<sequence>MASPRGRTWRRHHGVVNVLKHPVFPKGPLSYYTRVTTTNLDAGPSLQTPVSLASFKQAVIPPDALGTQAREARGSYASSGRLTSFMQIEQARPASTEKRIVWFPCGGDDRSR</sequence>
<accession>A0AC60Q2A5</accession>
<reference evidence="1 2" key="1">
    <citation type="journal article" date="2020" name="Cell">
        <title>Large-Scale Comparative Analyses of Tick Genomes Elucidate Their Genetic Diversity and Vector Capacities.</title>
        <authorList>
            <consortium name="Tick Genome and Microbiome Consortium (TIGMIC)"/>
            <person name="Jia N."/>
            <person name="Wang J."/>
            <person name="Shi W."/>
            <person name="Du L."/>
            <person name="Sun Y."/>
            <person name="Zhan W."/>
            <person name="Jiang J.F."/>
            <person name="Wang Q."/>
            <person name="Zhang B."/>
            <person name="Ji P."/>
            <person name="Bell-Sakyi L."/>
            <person name="Cui X.M."/>
            <person name="Yuan T.T."/>
            <person name="Jiang B.G."/>
            <person name="Yang W.F."/>
            <person name="Lam T.T."/>
            <person name="Chang Q.C."/>
            <person name="Ding S.J."/>
            <person name="Wang X.J."/>
            <person name="Zhu J.G."/>
            <person name="Ruan X.D."/>
            <person name="Zhao L."/>
            <person name="Wei J.T."/>
            <person name="Ye R.Z."/>
            <person name="Que T.C."/>
            <person name="Du C.H."/>
            <person name="Zhou Y.H."/>
            <person name="Cheng J.X."/>
            <person name="Dai P.F."/>
            <person name="Guo W.B."/>
            <person name="Han X.H."/>
            <person name="Huang E.J."/>
            <person name="Li L.F."/>
            <person name="Wei W."/>
            <person name="Gao Y.C."/>
            <person name="Liu J.Z."/>
            <person name="Shao H.Z."/>
            <person name="Wang X."/>
            <person name="Wang C.C."/>
            <person name="Yang T.C."/>
            <person name="Huo Q.B."/>
            <person name="Li W."/>
            <person name="Chen H.Y."/>
            <person name="Chen S.E."/>
            <person name="Zhou L.G."/>
            <person name="Ni X.B."/>
            <person name="Tian J.H."/>
            <person name="Sheng Y."/>
            <person name="Liu T."/>
            <person name="Pan Y.S."/>
            <person name="Xia L.Y."/>
            <person name="Li J."/>
            <person name="Zhao F."/>
            <person name="Cao W.C."/>
        </authorList>
    </citation>
    <scope>NUCLEOTIDE SEQUENCE [LARGE SCALE GENOMIC DNA]</scope>
    <source>
        <strain evidence="1">Iper-2018</strain>
    </source>
</reference>
<comment type="caution">
    <text evidence="1">The sequence shown here is derived from an EMBL/GenBank/DDBJ whole genome shotgun (WGS) entry which is preliminary data.</text>
</comment>
<evidence type="ECO:0000313" key="2">
    <source>
        <dbReference type="Proteomes" id="UP000805193"/>
    </source>
</evidence>
<dbReference type="Proteomes" id="UP000805193">
    <property type="component" value="Unassembled WGS sequence"/>
</dbReference>
<evidence type="ECO:0000313" key="1">
    <source>
        <dbReference type="EMBL" id="KAG0427105.1"/>
    </source>
</evidence>
<gene>
    <name evidence="1" type="ORF">HPB47_025779</name>
</gene>
<dbReference type="EMBL" id="JABSTQ010009654">
    <property type="protein sequence ID" value="KAG0427105.1"/>
    <property type="molecule type" value="Genomic_DNA"/>
</dbReference>
<name>A0AC60Q2A5_IXOPE</name>
<keyword evidence="2" id="KW-1185">Reference proteome</keyword>
<protein>
    <submittedName>
        <fullName evidence="1">Uncharacterized protein</fullName>
    </submittedName>
</protein>